<dbReference type="OrthoDB" id="3242924at2759"/>
<organism evidence="1 2">
    <name type="scientific">Pisolithus tinctorius Marx 270</name>
    <dbReference type="NCBI Taxonomy" id="870435"/>
    <lineage>
        <taxon>Eukaryota</taxon>
        <taxon>Fungi</taxon>
        <taxon>Dikarya</taxon>
        <taxon>Basidiomycota</taxon>
        <taxon>Agaricomycotina</taxon>
        <taxon>Agaricomycetes</taxon>
        <taxon>Agaricomycetidae</taxon>
        <taxon>Boletales</taxon>
        <taxon>Sclerodermatineae</taxon>
        <taxon>Pisolithaceae</taxon>
        <taxon>Pisolithus</taxon>
    </lineage>
</organism>
<reference evidence="1 2" key="1">
    <citation type="submission" date="2014-04" db="EMBL/GenBank/DDBJ databases">
        <authorList>
            <consortium name="DOE Joint Genome Institute"/>
            <person name="Kuo A."/>
            <person name="Kohler A."/>
            <person name="Costa M.D."/>
            <person name="Nagy L.G."/>
            <person name="Floudas D."/>
            <person name="Copeland A."/>
            <person name="Barry K.W."/>
            <person name="Cichocki N."/>
            <person name="Veneault-Fourrey C."/>
            <person name="LaButti K."/>
            <person name="Lindquist E.A."/>
            <person name="Lipzen A."/>
            <person name="Lundell T."/>
            <person name="Morin E."/>
            <person name="Murat C."/>
            <person name="Sun H."/>
            <person name="Tunlid A."/>
            <person name="Henrissat B."/>
            <person name="Grigoriev I.V."/>
            <person name="Hibbett D.S."/>
            <person name="Martin F."/>
            <person name="Nordberg H.P."/>
            <person name="Cantor M.N."/>
            <person name="Hua S.X."/>
        </authorList>
    </citation>
    <scope>NUCLEOTIDE SEQUENCE [LARGE SCALE GENOMIC DNA]</scope>
    <source>
        <strain evidence="1 2">Marx 270</strain>
    </source>
</reference>
<dbReference type="EMBL" id="KN831978">
    <property type="protein sequence ID" value="KIO03138.1"/>
    <property type="molecule type" value="Genomic_DNA"/>
</dbReference>
<gene>
    <name evidence="1" type="ORF">M404DRAFT_146306</name>
</gene>
<reference evidence="2" key="2">
    <citation type="submission" date="2015-01" db="EMBL/GenBank/DDBJ databases">
        <title>Evolutionary Origins and Diversification of the Mycorrhizal Mutualists.</title>
        <authorList>
            <consortium name="DOE Joint Genome Institute"/>
            <consortium name="Mycorrhizal Genomics Consortium"/>
            <person name="Kohler A."/>
            <person name="Kuo A."/>
            <person name="Nagy L.G."/>
            <person name="Floudas D."/>
            <person name="Copeland A."/>
            <person name="Barry K.W."/>
            <person name="Cichocki N."/>
            <person name="Veneault-Fourrey C."/>
            <person name="LaButti K."/>
            <person name="Lindquist E.A."/>
            <person name="Lipzen A."/>
            <person name="Lundell T."/>
            <person name="Morin E."/>
            <person name="Murat C."/>
            <person name="Riley R."/>
            <person name="Ohm R."/>
            <person name="Sun H."/>
            <person name="Tunlid A."/>
            <person name="Henrissat B."/>
            <person name="Grigoriev I.V."/>
            <person name="Hibbett D.S."/>
            <person name="Martin F."/>
        </authorList>
    </citation>
    <scope>NUCLEOTIDE SEQUENCE [LARGE SCALE GENOMIC DNA]</scope>
    <source>
        <strain evidence="2">Marx 270</strain>
    </source>
</reference>
<accession>A0A0C3J232</accession>
<sequence length="181" mass="20173">SMSDPDHIIRPPFKRVTQQDPSLQQKIAQYVAQVLGKRESEVKICLPLPTLFAGKLQIRGGGNFFQTTAVSRRPAAPVRRNCYIKYEVILEARNRHLVRVIGYGDLEKIFVLTLPSNKFFASLSGKTLILALITPWNTKGKDTASENTYLLSCHATIVTDVRSLKAVVGLVPVGKRWGIID</sequence>
<evidence type="ECO:0000313" key="1">
    <source>
        <dbReference type="EMBL" id="KIO03138.1"/>
    </source>
</evidence>
<protein>
    <submittedName>
        <fullName evidence="1">Uncharacterized protein</fullName>
    </submittedName>
</protein>
<feature type="non-terminal residue" evidence="1">
    <location>
        <position position="1"/>
    </location>
</feature>
<dbReference type="AlphaFoldDB" id="A0A0C3J232"/>
<name>A0A0C3J232_PISTI</name>
<dbReference type="Proteomes" id="UP000054217">
    <property type="component" value="Unassembled WGS sequence"/>
</dbReference>
<proteinExistence type="predicted"/>
<dbReference type="InParanoid" id="A0A0C3J232"/>
<dbReference type="HOGENOM" id="CLU_085135_1_0_1"/>
<evidence type="ECO:0000313" key="2">
    <source>
        <dbReference type="Proteomes" id="UP000054217"/>
    </source>
</evidence>
<keyword evidence="2" id="KW-1185">Reference proteome</keyword>